<sequence>MSATAVLAQRKQRQREAAAVTATEQYLPPSRGRHAADRPDRRPSRGGRAPRGKKPVIPPVLYLPSTGAPNTYGAEIELRKTNDGRMALLAYTALDRLADCMGPHQPWVLYPTERLGDLEVVEHYDVIYLDLPVPKELWRTAVNTDRRSAR</sequence>
<dbReference type="AlphaFoldDB" id="A0A1M4RX11"/>
<dbReference type="InterPro" id="IPR049975">
    <property type="entry name" value="SAV_915-like_dom"/>
</dbReference>
<proteinExistence type="predicted"/>
<keyword evidence="3" id="KW-1185">Reference proteome</keyword>
<evidence type="ECO:0000313" key="3">
    <source>
        <dbReference type="Proteomes" id="UP000184291"/>
    </source>
</evidence>
<feature type="region of interest" description="Disordered" evidence="1">
    <location>
        <begin position="1"/>
        <end position="62"/>
    </location>
</feature>
<evidence type="ECO:0000313" key="2">
    <source>
        <dbReference type="EMBL" id="SHE24461.1"/>
    </source>
</evidence>
<dbReference type="Proteomes" id="UP000184291">
    <property type="component" value="Unassembled WGS sequence"/>
</dbReference>
<gene>
    <name evidence="2" type="ORF">ACGLYG10_0662</name>
</gene>
<feature type="compositionally biased region" description="Basic residues" evidence="1">
    <location>
        <begin position="44"/>
        <end position="54"/>
    </location>
</feature>
<dbReference type="EMBL" id="FQTT01000002">
    <property type="protein sequence ID" value="SHE24461.1"/>
    <property type="molecule type" value="Genomic_DNA"/>
</dbReference>
<protein>
    <recommendedName>
        <fullName evidence="4">SseB protein N-terminal domain-containing protein</fullName>
    </recommendedName>
</protein>
<organism evidence="2 3">
    <name type="scientific">Actinomyces glycerinitolerans</name>
    <dbReference type="NCBI Taxonomy" id="1892869"/>
    <lineage>
        <taxon>Bacteria</taxon>
        <taxon>Bacillati</taxon>
        <taxon>Actinomycetota</taxon>
        <taxon>Actinomycetes</taxon>
        <taxon>Actinomycetales</taxon>
        <taxon>Actinomycetaceae</taxon>
        <taxon>Actinomyces</taxon>
    </lineage>
</organism>
<accession>A0A1M4RX11</accession>
<reference evidence="3" key="1">
    <citation type="submission" date="2016-09" db="EMBL/GenBank/DDBJ databases">
        <authorList>
            <person name="Strepis N."/>
        </authorList>
    </citation>
    <scope>NUCLEOTIDE SEQUENCE [LARGE SCALE GENOMIC DNA]</scope>
</reference>
<feature type="compositionally biased region" description="Basic and acidic residues" evidence="1">
    <location>
        <begin position="34"/>
        <end position="43"/>
    </location>
</feature>
<evidence type="ECO:0000256" key="1">
    <source>
        <dbReference type="SAM" id="MobiDB-lite"/>
    </source>
</evidence>
<name>A0A1M4RX11_9ACTO</name>
<evidence type="ECO:0008006" key="4">
    <source>
        <dbReference type="Google" id="ProtNLM"/>
    </source>
</evidence>
<dbReference type="STRING" id="1892869.ACGLYG10_0662"/>
<dbReference type="NCBIfam" id="NF042914">
    <property type="entry name" value="SAV915_dom"/>
    <property type="match status" value="1"/>
</dbReference>